<feature type="repeat" description="PPR" evidence="3">
    <location>
        <begin position="706"/>
        <end position="740"/>
    </location>
</feature>
<feature type="repeat" description="PPR" evidence="3">
    <location>
        <begin position="167"/>
        <end position="201"/>
    </location>
</feature>
<feature type="repeat" description="PPR" evidence="3">
    <location>
        <begin position="597"/>
        <end position="631"/>
    </location>
</feature>
<dbReference type="NCBIfam" id="TIGR00756">
    <property type="entry name" value="PPR"/>
    <property type="match status" value="13"/>
</dbReference>
<feature type="repeat" description="PPR" evidence="3">
    <location>
        <begin position="420"/>
        <end position="454"/>
    </location>
</feature>
<dbReference type="Pfam" id="PF13041">
    <property type="entry name" value="PPR_2"/>
    <property type="match status" value="6"/>
</dbReference>
<evidence type="ECO:0000256" key="1">
    <source>
        <dbReference type="ARBA" id="ARBA00007626"/>
    </source>
</evidence>
<dbReference type="PANTHER" id="PTHR47939">
    <property type="entry name" value="MEMBRANE-ASSOCIATED SALT-INDUCIBLE PROTEIN-LIKE"/>
    <property type="match status" value="1"/>
</dbReference>
<dbReference type="InterPro" id="IPR002885">
    <property type="entry name" value="PPR_rpt"/>
</dbReference>
<dbReference type="EMBL" id="LFYR01001927">
    <property type="protein sequence ID" value="KMZ58545.1"/>
    <property type="molecule type" value="Genomic_DNA"/>
</dbReference>
<comment type="similarity">
    <text evidence="1">Belongs to the PPR family. P subfamily.</text>
</comment>
<feature type="repeat" description="PPR" evidence="3">
    <location>
        <begin position="562"/>
        <end position="596"/>
    </location>
</feature>
<comment type="caution">
    <text evidence="4">The sequence shown here is derived from an EMBL/GenBank/DDBJ whole genome shotgun (WGS) entry which is preliminary data.</text>
</comment>
<dbReference type="GO" id="GO:0005739">
    <property type="term" value="C:mitochondrion"/>
    <property type="evidence" value="ECO:0000318"/>
    <property type="project" value="GO_Central"/>
</dbReference>
<dbReference type="PANTHER" id="PTHR47939:SF13">
    <property type="entry name" value="OS03G0201400 PROTEIN"/>
    <property type="match status" value="1"/>
</dbReference>
<dbReference type="PROSITE" id="PS51375">
    <property type="entry name" value="PPR"/>
    <property type="match status" value="16"/>
</dbReference>
<feature type="repeat" description="PPR" evidence="3">
    <location>
        <begin position="276"/>
        <end position="310"/>
    </location>
</feature>
<evidence type="ECO:0000256" key="2">
    <source>
        <dbReference type="ARBA" id="ARBA00022737"/>
    </source>
</evidence>
<feature type="repeat" description="PPR" evidence="3">
    <location>
        <begin position="385"/>
        <end position="419"/>
    </location>
</feature>
<feature type="repeat" description="PPR" evidence="3">
    <location>
        <begin position="741"/>
        <end position="775"/>
    </location>
</feature>
<dbReference type="Gene3D" id="1.25.40.10">
    <property type="entry name" value="Tetratricopeptide repeat domain"/>
    <property type="match status" value="7"/>
</dbReference>
<dbReference type="OMA" id="ENINIWH"/>
<evidence type="ECO:0000256" key="3">
    <source>
        <dbReference type="PROSITE-ProRule" id="PRU00708"/>
    </source>
</evidence>
<feature type="repeat" description="PPR" evidence="3">
    <location>
        <begin position="527"/>
        <end position="561"/>
    </location>
</feature>
<dbReference type="InterPro" id="IPR050667">
    <property type="entry name" value="PPR-containing_protein"/>
</dbReference>
<accession>A0A0K9NRC5</accession>
<feature type="repeat" description="PPR" evidence="3">
    <location>
        <begin position="457"/>
        <end position="491"/>
    </location>
</feature>
<sequence length="789" mass="89609">MWRDDELMANLITITIAQRAAVAPHYCRHSSGGLIMPSLFFISSASIILLPFASPSPPLSTVLKIAGISFLFGTVRIRSFTATTRCLATSSSFRKPPPHVGTKRIHFVDRVVGGYTVELFKKLAVFTPPPPISTFNKLLTKISRSKLYHSVVSLYRNTMLVAGITPDPYTYGILIKCFCGLDKVDMGFAVFGIMIKKRMESDTVVCTSLIVGLCRQLRISDALNLFERMPEMGCIPNSFTYTAIIRGFCCVGHIETAIMWLRKMGKEPISTYCFPDAVTYTIVIDALCKDRRMDDVFKLVNEMDELDIKIDWCVYSCIIRGFVINGDWEKAVSIFEKMVASHRDGPVPKNSITLNTLMTALSEQGKIKEAHRMFNLFVKYGQNPDIVAYSILLKSYILSGQLDSSVKIWSLMIIKGISPDVYCYNILINGYCKNQQLDKALNLLKVMVMYSDCPNPDIVTYNSILYNICMTSGVEAVELYLQEMDNQGISPDVVTYNSLMLAFFRLEKWGEANRFFSMMKDHGVCPNIVTYTILIDTYCKQERMNDAYKLFDTMVESGIEPNLVLYNSLMNGHCDLGEVEKVFDIFKRILLDGHQPNAISYSILVKAYCRTWDIDRAFNVCNQMKPLEEEPNLFIYNTLLVGLLQIHKALDAQKLLDYMHIRGIVPNIVTYTIMLKGLCRIQPFPLAGEAMKLYDSIDIQDFRKEGIEIFNVLIHGMFRARKTKTARLLFQSIETEGLVPNIATCDIMIYGLVKFGLFEEVEKILVHMKTHCCHPDVRFLTTINRAFSR</sequence>
<gene>
    <name evidence="4" type="ORF">ZOSMA_76G01000</name>
</gene>
<dbReference type="InterPro" id="IPR011990">
    <property type="entry name" value="TPR-like_helical_dom_sf"/>
</dbReference>
<dbReference type="GO" id="GO:0003729">
    <property type="term" value="F:mRNA binding"/>
    <property type="evidence" value="ECO:0000318"/>
    <property type="project" value="GO_Central"/>
</dbReference>
<feature type="repeat" description="PPR" evidence="3">
    <location>
        <begin position="237"/>
        <end position="271"/>
    </location>
</feature>
<protein>
    <recommendedName>
        <fullName evidence="6">Pentatricopeptide repeat-containing protein</fullName>
    </recommendedName>
</protein>
<keyword evidence="5" id="KW-1185">Reference proteome</keyword>
<evidence type="ECO:0000313" key="4">
    <source>
        <dbReference type="EMBL" id="KMZ58545.1"/>
    </source>
</evidence>
<evidence type="ECO:0000313" key="5">
    <source>
        <dbReference type="Proteomes" id="UP000036987"/>
    </source>
</evidence>
<name>A0A0K9NRC5_ZOSMR</name>
<feature type="repeat" description="PPR" evidence="3">
    <location>
        <begin position="350"/>
        <end position="384"/>
    </location>
</feature>
<organism evidence="4 5">
    <name type="scientific">Zostera marina</name>
    <name type="common">Eelgrass</name>
    <dbReference type="NCBI Taxonomy" id="29655"/>
    <lineage>
        <taxon>Eukaryota</taxon>
        <taxon>Viridiplantae</taxon>
        <taxon>Streptophyta</taxon>
        <taxon>Embryophyta</taxon>
        <taxon>Tracheophyta</taxon>
        <taxon>Spermatophyta</taxon>
        <taxon>Magnoliopsida</taxon>
        <taxon>Liliopsida</taxon>
        <taxon>Zosteraceae</taxon>
        <taxon>Zostera</taxon>
    </lineage>
</organism>
<dbReference type="AlphaFoldDB" id="A0A0K9NRC5"/>
<proteinExistence type="inferred from homology"/>
<keyword evidence="2" id="KW-0677">Repeat</keyword>
<dbReference type="SUPFAM" id="SSF48452">
    <property type="entry name" value="TPR-like"/>
    <property type="match status" value="2"/>
</dbReference>
<dbReference type="GO" id="GO:0006396">
    <property type="term" value="P:RNA processing"/>
    <property type="evidence" value="ECO:0000318"/>
    <property type="project" value="GO_Central"/>
</dbReference>
<evidence type="ECO:0008006" key="6">
    <source>
        <dbReference type="Google" id="ProtNLM"/>
    </source>
</evidence>
<dbReference type="OrthoDB" id="185373at2759"/>
<dbReference type="Pfam" id="PF13812">
    <property type="entry name" value="PPR_3"/>
    <property type="match status" value="1"/>
</dbReference>
<dbReference type="Proteomes" id="UP000036987">
    <property type="component" value="Unassembled WGS sequence"/>
</dbReference>
<feature type="repeat" description="PPR" evidence="3">
    <location>
        <begin position="202"/>
        <end position="236"/>
    </location>
</feature>
<feature type="repeat" description="PPR" evidence="3">
    <location>
        <begin position="311"/>
        <end position="341"/>
    </location>
</feature>
<feature type="repeat" description="PPR" evidence="3">
    <location>
        <begin position="632"/>
        <end position="666"/>
    </location>
</feature>
<dbReference type="GO" id="GO:0007005">
    <property type="term" value="P:mitochondrion organization"/>
    <property type="evidence" value="ECO:0000318"/>
    <property type="project" value="GO_Central"/>
</dbReference>
<dbReference type="Pfam" id="PF01535">
    <property type="entry name" value="PPR"/>
    <property type="match status" value="2"/>
</dbReference>
<reference evidence="5" key="1">
    <citation type="journal article" date="2016" name="Nature">
        <title>The genome of the seagrass Zostera marina reveals angiosperm adaptation to the sea.</title>
        <authorList>
            <person name="Olsen J.L."/>
            <person name="Rouze P."/>
            <person name="Verhelst B."/>
            <person name="Lin Y.-C."/>
            <person name="Bayer T."/>
            <person name="Collen J."/>
            <person name="Dattolo E."/>
            <person name="De Paoli E."/>
            <person name="Dittami S."/>
            <person name="Maumus F."/>
            <person name="Michel G."/>
            <person name="Kersting A."/>
            <person name="Lauritano C."/>
            <person name="Lohaus R."/>
            <person name="Toepel M."/>
            <person name="Tonon T."/>
            <person name="Vanneste K."/>
            <person name="Amirebrahimi M."/>
            <person name="Brakel J."/>
            <person name="Bostroem C."/>
            <person name="Chovatia M."/>
            <person name="Grimwood J."/>
            <person name="Jenkins J.W."/>
            <person name="Jueterbock A."/>
            <person name="Mraz A."/>
            <person name="Stam W.T."/>
            <person name="Tice H."/>
            <person name="Bornberg-Bauer E."/>
            <person name="Green P.J."/>
            <person name="Pearson G.A."/>
            <person name="Procaccini G."/>
            <person name="Duarte C.M."/>
            <person name="Schmutz J."/>
            <person name="Reusch T.B.H."/>
            <person name="Van de Peer Y."/>
        </authorList>
    </citation>
    <scope>NUCLEOTIDE SEQUENCE [LARGE SCALE GENOMIC DNA]</scope>
    <source>
        <strain evidence="5">cv. Finnish</strain>
    </source>
</reference>
<feature type="repeat" description="PPR" evidence="3">
    <location>
        <begin position="492"/>
        <end position="526"/>
    </location>
</feature>